<dbReference type="SMART" id="SM00539">
    <property type="entry name" value="NIDO"/>
    <property type="match status" value="1"/>
</dbReference>
<dbReference type="InterPro" id="IPR051495">
    <property type="entry name" value="Epithelial_Barrier/Signaling"/>
</dbReference>
<dbReference type="Pfam" id="PF06119">
    <property type="entry name" value="NIDO"/>
    <property type="match status" value="1"/>
</dbReference>
<keyword evidence="5" id="KW-1185">Reference proteome</keyword>
<dbReference type="InterPro" id="IPR014756">
    <property type="entry name" value="Ig_E-set"/>
</dbReference>
<dbReference type="EMBL" id="CP045903">
    <property type="protein sequence ID" value="QQP39157.1"/>
    <property type="molecule type" value="Genomic_DNA"/>
</dbReference>
<dbReference type="InterPro" id="IPR003886">
    <property type="entry name" value="NIDO_dom"/>
</dbReference>
<dbReference type="PANTHER" id="PTHR13802:SF52">
    <property type="entry name" value="MUCIN-4"/>
    <property type="match status" value="1"/>
</dbReference>
<evidence type="ECO:0000256" key="2">
    <source>
        <dbReference type="SAM" id="SignalP"/>
    </source>
</evidence>
<dbReference type="InterPro" id="IPR013783">
    <property type="entry name" value="Ig-like_fold"/>
</dbReference>
<dbReference type="AlphaFoldDB" id="A0A7T8GWV0"/>
<dbReference type="Proteomes" id="UP000595437">
    <property type="component" value="Chromosome 14"/>
</dbReference>
<dbReference type="PANTHER" id="PTHR13802">
    <property type="entry name" value="MUCIN 4-RELATED"/>
    <property type="match status" value="1"/>
</dbReference>
<proteinExistence type="predicted"/>
<feature type="signal peptide" evidence="2">
    <location>
        <begin position="1"/>
        <end position="24"/>
    </location>
</feature>
<accession>A0A7T8GWV0</accession>
<evidence type="ECO:0000313" key="5">
    <source>
        <dbReference type="Proteomes" id="UP000595437"/>
    </source>
</evidence>
<reference evidence="5" key="1">
    <citation type="submission" date="2021-01" db="EMBL/GenBank/DDBJ databases">
        <title>Caligus Genome Assembly.</title>
        <authorList>
            <person name="Gallardo-Escarate C."/>
        </authorList>
    </citation>
    <scope>NUCLEOTIDE SEQUENCE [LARGE SCALE GENOMIC DNA]</scope>
</reference>
<dbReference type="Gene3D" id="2.60.40.10">
    <property type="entry name" value="Immunoglobulins"/>
    <property type="match status" value="1"/>
</dbReference>
<keyword evidence="1" id="KW-1015">Disulfide bond</keyword>
<feature type="domain" description="NIDO" evidence="3">
    <location>
        <begin position="122"/>
        <end position="275"/>
    </location>
</feature>
<protein>
    <recommendedName>
        <fullName evidence="3">NIDO domain-containing protein</fullName>
    </recommendedName>
</protein>
<evidence type="ECO:0000313" key="4">
    <source>
        <dbReference type="EMBL" id="QQP39157.1"/>
    </source>
</evidence>
<name>A0A7T8GWV0_CALRO</name>
<evidence type="ECO:0000256" key="1">
    <source>
        <dbReference type="ARBA" id="ARBA00023157"/>
    </source>
</evidence>
<organism evidence="4 5">
    <name type="scientific">Caligus rogercresseyi</name>
    <name type="common">Sea louse</name>
    <dbReference type="NCBI Taxonomy" id="217165"/>
    <lineage>
        <taxon>Eukaryota</taxon>
        <taxon>Metazoa</taxon>
        <taxon>Ecdysozoa</taxon>
        <taxon>Arthropoda</taxon>
        <taxon>Crustacea</taxon>
        <taxon>Multicrustacea</taxon>
        <taxon>Hexanauplia</taxon>
        <taxon>Copepoda</taxon>
        <taxon>Siphonostomatoida</taxon>
        <taxon>Caligidae</taxon>
        <taxon>Caligus</taxon>
    </lineage>
</organism>
<dbReference type="GO" id="GO:0007160">
    <property type="term" value="P:cell-matrix adhesion"/>
    <property type="evidence" value="ECO:0007669"/>
    <property type="project" value="InterPro"/>
</dbReference>
<dbReference type="PROSITE" id="PS51220">
    <property type="entry name" value="NIDO"/>
    <property type="match status" value="1"/>
</dbReference>
<sequence>MNFELKQCVTGLVLLILTAESAKAVDNFRGNEWINPHSDDEFQYVVSSDRLEQVRSEKMYPFFDKGGNDGNGDFQLNIRDTQPQINKQLNFLLPFYGFGFNYTWLSLHGNGLESQIRPSLGYFTPVVKRGICPEKTRGLLQRDLYWRKDQFGVELRERAKWDIRESMVGSETFLPKHIVIATWKNVSFAGGIPSATRITNTFQSIIVTDEVRTYAIFIYEWMGWTTHTEAGGDTTTGQGAYEYLPYSQTTLIRDLPGYGGANGFPGRHIFRIDENIIPGVCIRDLIGTNLPLSFAPENGNMLGGTMVNMTGPCFLPKMRVTCRFNTKDSEGVVLNENRASCIMPWTEAEGWVDFELSLDGGPFYWKGKFYVEPPSVSPPLVWFEEDTFHQLDPGTMILNWDWKNLTMNFNAKVSISLWGYLENHIEPELLFIDDIEPNTNNDGLTTLNSADFYDRDNGEYLRQCEFGFIMINLTNPVKEIGMKTSPKIWSRPMPLGWYFSEQWRRFEGNNWVEKRCDLWTRRDRLLKYFTNELPMPLWIEGAMHLILTAIKMETLSATTIKDHSIAL</sequence>
<dbReference type="OrthoDB" id="6051552at2759"/>
<gene>
    <name evidence="4" type="ORF">FKW44_019947</name>
</gene>
<keyword evidence="2" id="KW-0732">Signal</keyword>
<feature type="chain" id="PRO_5031573111" description="NIDO domain-containing protein" evidence="2">
    <location>
        <begin position="25"/>
        <end position="567"/>
    </location>
</feature>
<dbReference type="SUPFAM" id="SSF81296">
    <property type="entry name" value="E set domains"/>
    <property type="match status" value="1"/>
</dbReference>
<evidence type="ECO:0000259" key="3">
    <source>
        <dbReference type="PROSITE" id="PS51220"/>
    </source>
</evidence>